<comment type="caution">
    <text evidence="1">The sequence shown here is derived from an EMBL/GenBank/DDBJ whole genome shotgun (WGS) entry which is preliminary data.</text>
</comment>
<evidence type="ECO:0000313" key="1">
    <source>
        <dbReference type="EMBL" id="KAL2554859.1"/>
    </source>
</evidence>
<keyword evidence="2" id="KW-1185">Reference proteome</keyword>
<evidence type="ECO:0000313" key="2">
    <source>
        <dbReference type="Proteomes" id="UP001604277"/>
    </source>
</evidence>
<name>A0ABD1WYX1_9LAMI</name>
<gene>
    <name evidence="1" type="ORF">Fot_08478</name>
</gene>
<protein>
    <submittedName>
        <fullName evidence="1">Uncharacterized protein</fullName>
    </submittedName>
</protein>
<dbReference type="AlphaFoldDB" id="A0ABD1WYX1"/>
<reference evidence="2" key="1">
    <citation type="submission" date="2024-07" db="EMBL/GenBank/DDBJ databases">
        <title>Two chromosome-level genome assemblies of Korean endemic species Abeliophyllum distichum and Forsythia ovata (Oleaceae).</title>
        <authorList>
            <person name="Jang H."/>
        </authorList>
    </citation>
    <scope>NUCLEOTIDE SEQUENCE [LARGE SCALE GENOMIC DNA]</scope>
</reference>
<accession>A0ABD1WYX1</accession>
<organism evidence="1 2">
    <name type="scientific">Forsythia ovata</name>
    <dbReference type="NCBI Taxonomy" id="205694"/>
    <lineage>
        <taxon>Eukaryota</taxon>
        <taxon>Viridiplantae</taxon>
        <taxon>Streptophyta</taxon>
        <taxon>Embryophyta</taxon>
        <taxon>Tracheophyta</taxon>
        <taxon>Spermatophyta</taxon>
        <taxon>Magnoliopsida</taxon>
        <taxon>eudicotyledons</taxon>
        <taxon>Gunneridae</taxon>
        <taxon>Pentapetalae</taxon>
        <taxon>asterids</taxon>
        <taxon>lamiids</taxon>
        <taxon>Lamiales</taxon>
        <taxon>Oleaceae</taxon>
        <taxon>Forsythieae</taxon>
        <taxon>Forsythia</taxon>
    </lineage>
</organism>
<proteinExistence type="predicted"/>
<dbReference type="EMBL" id="JBFOLJ010000002">
    <property type="protein sequence ID" value="KAL2554859.1"/>
    <property type="molecule type" value="Genomic_DNA"/>
</dbReference>
<sequence length="124" mass="14008">MIESCQAVEFVTESYLVFLVSRFQIWSPASPLSPLSQVSCESVTENMVMVVGVDLFYFEFMIESCQAVEFMTESYPVFLVSRFQIWSPASPLSQGSCESVTDNMVMVVGVDLFYRILLCVPRLS</sequence>
<dbReference type="Proteomes" id="UP001604277">
    <property type="component" value="Unassembled WGS sequence"/>
</dbReference>